<keyword evidence="1" id="KW-0812">Transmembrane</keyword>
<sequence>MKKTLILVSFLFRFSHRAKLRFDYFINIFGVRYTTALLRNCPYKQLVQIQLEFYSSPTPFMQCLVNKVRVSEIVVKSGVVVIVPINVGFVIVSLNVLFICALSTFSWISCFPARNILGGLPYIDILYNSQRRKNLLSLRAQNA</sequence>
<evidence type="ECO:0000256" key="1">
    <source>
        <dbReference type="SAM" id="Phobius"/>
    </source>
</evidence>
<proteinExistence type="predicted"/>
<accession>A0A7R8V8A2</accession>
<evidence type="ECO:0000313" key="2">
    <source>
        <dbReference type="EMBL" id="CAD7093325.1"/>
    </source>
</evidence>
<keyword evidence="3" id="KW-1185">Reference proteome</keyword>
<reference evidence="2 3" key="1">
    <citation type="submission" date="2020-11" db="EMBL/GenBank/DDBJ databases">
        <authorList>
            <person name="Wallbank WR R."/>
            <person name="Pardo Diaz C."/>
            <person name="Kozak K."/>
            <person name="Martin S."/>
            <person name="Jiggins C."/>
            <person name="Moest M."/>
            <person name="Warren A I."/>
            <person name="Generalovic N T."/>
            <person name="Byers J.R.P. K."/>
            <person name="Montejo-Kovacevich G."/>
            <person name="Yen C E."/>
        </authorList>
    </citation>
    <scope>NUCLEOTIDE SEQUENCE [LARGE SCALE GENOMIC DNA]</scope>
</reference>
<dbReference type="Proteomes" id="UP000594454">
    <property type="component" value="Chromosome 6"/>
</dbReference>
<organism evidence="2 3">
    <name type="scientific">Hermetia illucens</name>
    <name type="common">Black soldier fly</name>
    <dbReference type="NCBI Taxonomy" id="343691"/>
    <lineage>
        <taxon>Eukaryota</taxon>
        <taxon>Metazoa</taxon>
        <taxon>Ecdysozoa</taxon>
        <taxon>Arthropoda</taxon>
        <taxon>Hexapoda</taxon>
        <taxon>Insecta</taxon>
        <taxon>Pterygota</taxon>
        <taxon>Neoptera</taxon>
        <taxon>Endopterygota</taxon>
        <taxon>Diptera</taxon>
        <taxon>Brachycera</taxon>
        <taxon>Stratiomyomorpha</taxon>
        <taxon>Stratiomyidae</taxon>
        <taxon>Hermetiinae</taxon>
        <taxon>Hermetia</taxon>
    </lineage>
</organism>
<keyword evidence="1" id="KW-1133">Transmembrane helix</keyword>
<dbReference type="AlphaFoldDB" id="A0A7R8V8A2"/>
<protein>
    <submittedName>
        <fullName evidence="2">Uncharacterized protein</fullName>
    </submittedName>
</protein>
<feature type="transmembrane region" description="Helical" evidence="1">
    <location>
        <begin position="79"/>
        <end position="108"/>
    </location>
</feature>
<evidence type="ECO:0000313" key="3">
    <source>
        <dbReference type="Proteomes" id="UP000594454"/>
    </source>
</evidence>
<dbReference type="EMBL" id="LR899014">
    <property type="protein sequence ID" value="CAD7093325.1"/>
    <property type="molecule type" value="Genomic_DNA"/>
</dbReference>
<name>A0A7R8V8A2_HERIL</name>
<gene>
    <name evidence="2" type="ORF">HERILL_LOCUS15612</name>
</gene>
<keyword evidence="1" id="KW-0472">Membrane</keyword>